<protein>
    <submittedName>
        <fullName evidence="2">Lactamase_B domain-containing protein</fullName>
    </submittedName>
</protein>
<name>A0AC35U2A8_9BILA</name>
<proteinExistence type="predicted"/>
<dbReference type="WBParaSite" id="RSKR_0000673200.1">
    <property type="protein sequence ID" value="RSKR_0000673200.1"/>
    <property type="gene ID" value="RSKR_0000673200"/>
</dbReference>
<sequence length="199" mass="22213">MRKGIISRSSQKWTLVCTSILIRDRTKTILIDPGLATSSAIKKAYFSKLSSLSMSSEDITDVIITNGHPDHVTDTNAFPNGVLYQNGMLFWKSTFVLLENGTIPVSENVKIISMSGQASQHLGVIILNCPEYPGIVSVTGDIFMSEKDLTHPYLWQTFSSDIQKQELVRNKIICNSDWIIPGHGNIFPVTRALRLKHCF</sequence>
<evidence type="ECO:0000313" key="1">
    <source>
        <dbReference type="Proteomes" id="UP000095286"/>
    </source>
</evidence>
<organism evidence="1 2">
    <name type="scientific">Rhabditophanes sp. KR3021</name>
    <dbReference type="NCBI Taxonomy" id="114890"/>
    <lineage>
        <taxon>Eukaryota</taxon>
        <taxon>Metazoa</taxon>
        <taxon>Ecdysozoa</taxon>
        <taxon>Nematoda</taxon>
        <taxon>Chromadorea</taxon>
        <taxon>Rhabditida</taxon>
        <taxon>Tylenchina</taxon>
        <taxon>Panagrolaimomorpha</taxon>
        <taxon>Strongyloidoidea</taxon>
        <taxon>Alloionematidae</taxon>
        <taxon>Rhabditophanes</taxon>
    </lineage>
</organism>
<evidence type="ECO:0000313" key="2">
    <source>
        <dbReference type="WBParaSite" id="RSKR_0000673200.1"/>
    </source>
</evidence>
<dbReference type="Proteomes" id="UP000095286">
    <property type="component" value="Unplaced"/>
</dbReference>
<reference evidence="2" key="1">
    <citation type="submission" date="2016-11" db="UniProtKB">
        <authorList>
            <consortium name="WormBaseParasite"/>
        </authorList>
    </citation>
    <scope>IDENTIFICATION</scope>
    <source>
        <strain evidence="2">KR3021</strain>
    </source>
</reference>
<accession>A0AC35U2A8</accession>